<protein>
    <submittedName>
        <fullName evidence="1">Uncharacterized protein</fullName>
    </submittedName>
</protein>
<evidence type="ECO:0000313" key="1">
    <source>
        <dbReference type="EMBL" id="SDD89335.1"/>
    </source>
</evidence>
<proteinExistence type="predicted"/>
<dbReference type="Proteomes" id="UP000324021">
    <property type="component" value="Unassembled WGS sequence"/>
</dbReference>
<accession>A0A1G6YI72</accession>
<dbReference type="EMBL" id="FMZP01000066">
    <property type="protein sequence ID" value="SDD89335.1"/>
    <property type="molecule type" value="Genomic_DNA"/>
</dbReference>
<gene>
    <name evidence="1" type="ORF">SAMN05192552_10665</name>
</gene>
<name>A0A1G6YI72_9EURY</name>
<reference evidence="1 2" key="1">
    <citation type="submission" date="2016-10" db="EMBL/GenBank/DDBJ databases">
        <authorList>
            <person name="Varghese N."/>
            <person name="Submissions S."/>
        </authorList>
    </citation>
    <scope>NUCLEOTIDE SEQUENCE [LARGE SCALE GENOMIC DNA]</scope>
    <source>
        <strain evidence="1 2">CDM_1</strain>
    </source>
</reference>
<dbReference type="AlphaFoldDB" id="A0A1G6YI72"/>
<organism evidence="1 2">
    <name type="scientific">Natrinema hispanicum</name>
    <dbReference type="NCBI Taxonomy" id="392421"/>
    <lineage>
        <taxon>Archaea</taxon>
        <taxon>Methanobacteriati</taxon>
        <taxon>Methanobacteriota</taxon>
        <taxon>Stenosarchaea group</taxon>
        <taxon>Halobacteria</taxon>
        <taxon>Halobacteriales</taxon>
        <taxon>Natrialbaceae</taxon>
        <taxon>Natrinema</taxon>
    </lineage>
</organism>
<evidence type="ECO:0000313" key="2">
    <source>
        <dbReference type="Proteomes" id="UP000324021"/>
    </source>
</evidence>
<sequence>MPATIDLEGDTHDIFTAYQRDDENHCQPVSGSAHHNTWSFHRSANGSVGSSGVASILTVVVGSTLIVSCSDSDGLESVSRSNFMSYIFE</sequence>